<proteinExistence type="predicted"/>
<sequence>MRMMYDFVKSFKPNTINPALDNDFTIYKKNGQNTYVFYPLYSLTITKVVYIVFEMITDELAYASTLALM</sequence>
<accession>A0ABN0T4M4</accession>
<evidence type="ECO:0000313" key="1">
    <source>
        <dbReference type="EMBL" id="GAA0212401.1"/>
    </source>
</evidence>
<protein>
    <submittedName>
        <fullName evidence="1">Uncharacterized protein</fullName>
    </submittedName>
</protein>
<evidence type="ECO:0000313" key="2">
    <source>
        <dbReference type="Proteomes" id="UP001501221"/>
    </source>
</evidence>
<reference evidence="1 2" key="1">
    <citation type="journal article" date="2019" name="Int. J. Syst. Evol. Microbiol.">
        <title>The Global Catalogue of Microorganisms (GCM) 10K type strain sequencing project: providing services to taxonomists for standard genome sequencing and annotation.</title>
        <authorList>
            <consortium name="The Broad Institute Genomics Platform"/>
            <consortium name="The Broad Institute Genome Sequencing Center for Infectious Disease"/>
            <person name="Wu L."/>
            <person name="Ma J."/>
        </authorList>
    </citation>
    <scope>NUCLEOTIDE SEQUENCE [LARGE SCALE GENOMIC DNA]</scope>
    <source>
        <strain evidence="1 2">JCM 16211</strain>
    </source>
</reference>
<dbReference type="Proteomes" id="UP001501221">
    <property type="component" value="Unassembled WGS sequence"/>
</dbReference>
<keyword evidence="2" id="KW-1185">Reference proteome</keyword>
<name>A0ABN0T4M4_9GAMM</name>
<gene>
    <name evidence="1" type="ORF">GCM10009123_19590</name>
</gene>
<comment type="caution">
    <text evidence="1">The sequence shown here is derived from an EMBL/GenBank/DDBJ whole genome shotgun (WGS) entry which is preliminary data.</text>
</comment>
<organism evidence="1 2">
    <name type="scientific">Kangiella japonica</name>
    <dbReference type="NCBI Taxonomy" id="647384"/>
    <lineage>
        <taxon>Bacteria</taxon>
        <taxon>Pseudomonadati</taxon>
        <taxon>Pseudomonadota</taxon>
        <taxon>Gammaproteobacteria</taxon>
        <taxon>Kangiellales</taxon>
        <taxon>Kangiellaceae</taxon>
        <taxon>Kangiella</taxon>
    </lineage>
</organism>
<dbReference type="EMBL" id="BAAAFM010000008">
    <property type="protein sequence ID" value="GAA0212401.1"/>
    <property type="molecule type" value="Genomic_DNA"/>
</dbReference>